<feature type="transmembrane region" description="Helical" evidence="1">
    <location>
        <begin position="77"/>
        <end position="95"/>
    </location>
</feature>
<keyword evidence="1" id="KW-1133">Transmembrane helix</keyword>
<reference evidence="3 4" key="1">
    <citation type="submission" date="2019-07" db="EMBL/GenBank/DDBJ databases">
        <authorList>
            <person name="Zhao L.H."/>
        </authorList>
    </citation>
    <scope>NUCLEOTIDE SEQUENCE [LARGE SCALE GENOMIC DNA]</scope>
    <source>
        <strain evidence="3 4">Co35</strain>
    </source>
</reference>
<feature type="transmembrane region" description="Helical" evidence="1">
    <location>
        <begin position="152"/>
        <end position="180"/>
    </location>
</feature>
<feature type="transmembrane region" description="Helical" evidence="1">
    <location>
        <begin position="192"/>
        <end position="218"/>
    </location>
</feature>
<evidence type="ECO:0000256" key="1">
    <source>
        <dbReference type="SAM" id="Phobius"/>
    </source>
</evidence>
<name>A0A554SPP8_9ACTN</name>
<organism evidence="3 4">
    <name type="scientific">Aeromicrobium piscarium</name>
    <dbReference type="NCBI Taxonomy" id="2590901"/>
    <lineage>
        <taxon>Bacteria</taxon>
        <taxon>Bacillati</taxon>
        <taxon>Actinomycetota</taxon>
        <taxon>Actinomycetes</taxon>
        <taxon>Propionibacteriales</taxon>
        <taxon>Nocardioidaceae</taxon>
        <taxon>Aeromicrobium</taxon>
    </lineage>
</organism>
<dbReference type="EMBL" id="VLNT01000001">
    <property type="protein sequence ID" value="TSD68331.1"/>
    <property type="molecule type" value="Genomic_DNA"/>
</dbReference>
<comment type="caution">
    <text evidence="3">The sequence shown here is derived from an EMBL/GenBank/DDBJ whole genome shotgun (WGS) entry which is preliminary data.</text>
</comment>
<evidence type="ECO:0000313" key="3">
    <source>
        <dbReference type="EMBL" id="TSD68331.1"/>
    </source>
</evidence>
<evidence type="ECO:0000313" key="4">
    <source>
        <dbReference type="Proteomes" id="UP000316988"/>
    </source>
</evidence>
<keyword evidence="1" id="KW-0472">Membrane</keyword>
<proteinExistence type="predicted"/>
<dbReference type="InterPro" id="IPR009936">
    <property type="entry name" value="DUF1468"/>
</dbReference>
<feature type="domain" description="DUF1468" evidence="2">
    <location>
        <begin position="78"/>
        <end position="219"/>
    </location>
</feature>
<feature type="transmembrane region" description="Helical" evidence="1">
    <location>
        <begin position="110"/>
        <end position="131"/>
    </location>
</feature>
<keyword evidence="1" id="KW-0812">Transmembrane</keyword>
<protein>
    <submittedName>
        <fullName evidence="3">Tripartite tricarboxylate transporter TctB family protein</fullName>
    </submittedName>
</protein>
<evidence type="ECO:0000259" key="2">
    <source>
        <dbReference type="Pfam" id="PF07331"/>
    </source>
</evidence>
<accession>A0A554SPP8</accession>
<dbReference type="AlphaFoldDB" id="A0A554SPP8"/>
<dbReference type="OrthoDB" id="5119225at2"/>
<keyword evidence="4" id="KW-1185">Reference proteome</keyword>
<dbReference type="Pfam" id="PF07331">
    <property type="entry name" value="TctB"/>
    <property type="match status" value="1"/>
</dbReference>
<sequence length="226" mass="23754">MTSVTSWSASRNVSTRSSRNWGCHERAKRANKEAPHAGTCLPSFFLAGGGMSDRPAGEQTTDAEETPRGWWAGRGELVVAALLIVLALALVYGNLTMNVVGEGGLLGPQGFGWLVAAICVAVAATLTVGAFRKPEDERRVAAAEAKDTNWGAMLSAFAGLLAFTALLEFLGWLIAATLLFGMVATALGNRRVAWNLLVGFILAGVIQIVFGGVLGLALPAGLLDRW</sequence>
<gene>
    <name evidence="3" type="ORF">FNM00_01680</name>
</gene>
<dbReference type="Proteomes" id="UP000316988">
    <property type="component" value="Unassembled WGS sequence"/>
</dbReference>